<accession>A0A1U8P828</accession>
<organism evidence="1 2">
    <name type="scientific">Gossypium hirsutum</name>
    <name type="common">Upland cotton</name>
    <name type="synonym">Gossypium mexicanum</name>
    <dbReference type="NCBI Taxonomy" id="3635"/>
    <lineage>
        <taxon>Eukaryota</taxon>
        <taxon>Viridiplantae</taxon>
        <taxon>Streptophyta</taxon>
        <taxon>Embryophyta</taxon>
        <taxon>Tracheophyta</taxon>
        <taxon>Spermatophyta</taxon>
        <taxon>Magnoliopsida</taxon>
        <taxon>eudicotyledons</taxon>
        <taxon>Gunneridae</taxon>
        <taxon>Pentapetalae</taxon>
        <taxon>rosids</taxon>
        <taxon>malvids</taxon>
        <taxon>Malvales</taxon>
        <taxon>Malvaceae</taxon>
        <taxon>Malvoideae</taxon>
        <taxon>Gossypium</taxon>
    </lineage>
</organism>
<dbReference type="RefSeq" id="XP_016747356.1">
    <property type="nucleotide sequence ID" value="XM_016891867.1"/>
</dbReference>
<evidence type="ECO:0000313" key="2">
    <source>
        <dbReference type="RefSeq" id="XP_016747356.1"/>
    </source>
</evidence>
<proteinExistence type="predicted"/>
<dbReference type="PaxDb" id="3635-A0A1U8P828"/>
<dbReference type="InterPro" id="IPR032567">
    <property type="entry name" value="RTL1-rel"/>
</dbReference>
<dbReference type="SUPFAM" id="SSF50630">
    <property type="entry name" value="Acid proteases"/>
    <property type="match status" value="1"/>
</dbReference>
<dbReference type="InterPro" id="IPR021109">
    <property type="entry name" value="Peptidase_aspartic_dom_sf"/>
</dbReference>
<dbReference type="Proteomes" id="UP000818029">
    <property type="component" value="Chromosome D07"/>
</dbReference>
<dbReference type="GeneID" id="107956132"/>
<reference evidence="1" key="1">
    <citation type="journal article" date="2020" name="Nat. Genet.">
        <title>Genomic diversifications of five Gossypium allopolyploid species and their impact on cotton improvement.</title>
        <authorList>
            <person name="Chen Z.J."/>
            <person name="Sreedasyam A."/>
            <person name="Ando A."/>
            <person name="Song Q."/>
            <person name="De Santiago L.M."/>
            <person name="Hulse-Kemp A.M."/>
            <person name="Ding M."/>
            <person name="Ye W."/>
            <person name="Kirkbride R.C."/>
            <person name="Jenkins J."/>
            <person name="Plott C."/>
            <person name="Lovell J."/>
            <person name="Lin Y.M."/>
            <person name="Vaughn R."/>
            <person name="Liu B."/>
            <person name="Simpson S."/>
            <person name="Scheffler B.E."/>
            <person name="Wen L."/>
            <person name="Saski C.A."/>
            <person name="Grover C.E."/>
            <person name="Hu G."/>
            <person name="Conover J.L."/>
            <person name="Carlson J.W."/>
            <person name="Shu S."/>
            <person name="Boston L.B."/>
            <person name="Williams M."/>
            <person name="Peterson D.G."/>
            <person name="McGee K."/>
            <person name="Jones D.C."/>
            <person name="Wendel J.F."/>
            <person name="Stelly D.M."/>
            <person name="Grimwood J."/>
            <person name="Schmutz J."/>
        </authorList>
    </citation>
    <scope>NUCLEOTIDE SEQUENCE [LARGE SCALE GENOMIC DNA]</scope>
    <source>
        <strain evidence="1">cv. TM-1</strain>
    </source>
</reference>
<dbReference type="AlphaFoldDB" id="A0A1U8P828"/>
<dbReference type="CDD" id="cd00303">
    <property type="entry name" value="retropepsin_like"/>
    <property type="match status" value="1"/>
</dbReference>
<gene>
    <name evidence="2" type="primary">LOC107956132</name>
</gene>
<evidence type="ECO:0000313" key="1">
    <source>
        <dbReference type="Proteomes" id="UP000818029"/>
    </source>
</evidence>
<name>A0A1U8P828_GOSHI</name>
<reference evidence="2" key="2">
    <citation type="submission" date="2025-08" db="UniProtKB">
        <authorList>
            <consortium name="RefSeq"/>
        </authorList>
    </citation>
    <scope>IDENTIFICATION</scope>
</reference>
<dbReference type="Gene3D" id="2.40.70.10">
    <property type="entry name" value="Acid Proteases"/>
    <property type="match status" value="1"/>
</dbReference>
<dbReference type="PANTHER" id="PTHR15503">
    <property type="entry name" value="LDOC1 RELATED"/>
    <property type="match status" value="1"/>
</dbReference>
<keyword evidence="1" id="KW-1185">Reference proteome</keyword>
<evidence type="ECO:0008006" key="3">
    <source>
        <dbReference type="Google" id="ProtNLM"/>
    </source>
</evidence>
<dbReference type="PANTHER" id="PTHR15503:SF45">
    <property type="entry name" value="RNA-DIRECTED DNA POLYMERASE HOMOLOG"/>
    <property type="match status" value="1"/>
</dbReference>
<protein>
    <recommendedName>
        <fullName evidence="3">RVP_2 domain-containing protein</fullName>
    </recommendedName>
</protein>
<sequence>MKDSVARSEARAPARTYTIRAREEATVPDVIAGTFYLFHVIVYALIDPGSTHSYVYTALVSQKKLSVEPTDYDIQVTNPLGESVIVNLVCRDCLLKVKRCQFSVDLMLLPFREFDVILGIDWLTKHEAVA</sequence>
<dbReference type="Pfam" id="PF08284">
    <property type="entry name" value="RVP_2"/>
    <property type="match status" value="1"/>
</dbReference>
<dbReference type="KEGG" id="ghi:107956132"/>